<protein>
    <submittedName>
        <fullName evidence="1">Uncharacterized protein</fullName>
    </submittedName>
</protein>
<reference evidence="1" key="2">
    <citation type="submission" date="2022-01" db="EMBL/GenBank/DDBJ databases">
        <authorList>
            <person name="Yamashiro T."/>
            <person name="Shiraishi A."/>
            <person name="Satake H."/>
            <person name="Nakayama K."/>
        </authorList>
    </citation>
    <scope>NUCLEOTIDE SEQUENCE</scope>
</reference>
<gene>
    <name evidence="1" type="ORF">Tco_0876869</name>
</gene>
<accession>A0ABQ5BWP2</accession>
<name>A0ABQ5BWP2_9ASTR</name>
<dbReference type="EMBL" id="BQNB010013617">
    <property type="protein sequence ID" value="GJT18163.1"/>
    <property type="molecule type" value="Genomic_DNA"/>
</dbReference>
<evidence type="ECO:0000313" key="2">
    <source>
        <dbReference type="Proteomes" id="UP001151760"/>
    </source>
</evidence>
<feature type="non-terminal residue" evidence="1">
    <location>
        <position position="1"/>
    </location>
</feature>
<evidence type="ECO:0000313" key="1">
    <source>
        <dbReference type="EMBL" id="GJT18163.1"/>
    </source>
</evidence>
<organism evidence="1 2">
    <name type="scientific">Tanacetum coccineum</name>
    <dbReference type="NCBI Taxonomy" id="301880"/>
    <lineage>
        <taxon>Eukaryota</taxon>
        <taxon>Viridiplantae</taxon>
        <taxon>Streptophyta</taxon>
        <taxon>Embryophyta</taxon>
        <taxon>Tracheophyta</taxon>
        <taxon>Spermatophyta</taxon>
        <taxon>Magnoliopsida</taxon>
        <taxon>eudicotyledons</taxon>
        <taxon>Gunneridae</taxon>
        <taxon>Pentapetalae</taxon>
        <taxon>asterids</taxon>
        <taxon>campanulids</taxon>
        <taxon>Asterales</taxon>
        <taxon>Asteraceae</taxon>
        <taxon>Asteroideae</taxon>
        <taxon>Anthemideae</taxon>
        <taxon>Anthemidinae</taxon>
        <taxon>Tanacetum</taxon>
    </lineage>
</organism>
<dbReference type="Proteomes" id="UP001151760">
    <property type="component" value="Unassembled WGS sequence"/>
</dbReference>
<keyword evidence="2" id="KW-1185">Reference proteome</keyword>
<reference evidence="1" key="1">
    <citation type="journal article" date="2022" name="Int. J. Mol. Sci.">
        <title>Draft Genome of Tanacetum Coccineum: Genomic Comparison of Closely Related Tanacetum-Family Plants.</title>
        <authorList>
            <person name="Yamashiro T."/>
            <person name="Shiraishi A."/>
            <person name="Nakayama K."/>
            <person name="Satake H."/>
        </authorList>
    </citation>
    <scope>NUCLEOTIDE SEQUENCE</scope>
</reference>
<proteinExistence type="predicted"/>
<comment type="caution">
    <text evidence="1">The sequence shown here is derived from an EMBL/GenBank/DDBJ whole genome shotgun (WGS) entry which is preliminary data.</text>
</comment>
<sequence length="105" mass="11455">RYGERWGPTSIAAGMVELSWSGGCKQRVVMMQFKALGNDNGRIDKCGLNFWSLAISNVIATIGWRRLDGEPCGNLTLRSQDVTKQFGDSSADPLTLIGHISPDRG</sequence>